<comment type="subcellular location">
    <subcellularLocation>
        <location evidence="1">Endomembrane system</location>
        <topology evidence="1">Multi-pass membrane protein</topology>
    </subcellularLocation>
</comment>
<feature type="transmembrane region" description="Helical" evidence="6">
    <location>
        <begin position="120"/>
        <end position="140"/>
    </location>
</feature>
<dbReference type="SUPFAM" id="SSF103481">
    <property type="entry name" value="Multidrug resistance efflux transporter EmrE"/>
    <property type="match status" value="2"/>
</dbReference>
<dbReference type="RefSeq" id="WP_406581327.1">
    <property type="nucleotide sequence ID" value="NZ_JBJHQH010000010.1"/>
</dbReference>
<feature type="transmembrane region" description="Helical" evidence="6">
    <location>
        <begin position="29"/>
        <end position="52"/>
    </location>
</feature>
<feature type="domain" description="EamA" evidence="7">
    <location>
        <begin position="4"/>
        <end position="134"/>
    </location>
</feature>
<dbReference type="PANTHER" id="PTHR32322">
    <property type="entry name" value="INNER MEMBRANE TRANSPORTER"/>
    <property type="match status" value="1"/>
</dbReference>
<keyword evidence="4 6" id="KW-1133">Transmembrane helix</keyword>
<dbReference type="PANTHER" id="PTHR32322:SF2">
    <property type="entry name" value="EAMA DOMAIN-CONTAINING PROTEIN"/>
    <property type="match status" value="1"/>
</dbReference>
<evidence type="ECO:0000259" key="7">
    <source>
        <dbReference type="Pfam" id="PF00892"/>
    </source>
</evidence>
<feature type="transmembrane region" description="Helical" evidence="6">
    <location>
        <begin position="179"/>
        <end position="198"/>
    </location>
</feature>
<evidence type="ECO:0000256" key="2">
    <source>
        <dbReference type="ARBA" id="ARBA00007362"/>
    </source>
</evidence>
<evidence type="ECO:0000256" key="3">
    <source>
        <dbReference type="ARBA" id="ARBA00022692"/>
    </source>
</evidence>
<feature type="domain" description="EamA" evidence="7">
    <location>
        <begin position="148"/>
        <end position="280"/>
    </location>
</feature>
<proteinExistence type="inferred from homology"/>
<keyword evidence="3 6" id="KW-0812">Transmembrane</keyword>
<feature type="transmembrane region" description="Helical" evidence="6">
    <location>
        <begin position="64"/>
        <end position="86"/>
    </location>
</feature>
<evidence type="ECO:0000256" key="6">
    <source>
        <dbReference type="SAM" id="Phobius"/>
    </source>
</evidence>
<feature type="transmembrane region" description="Helical" evidence="6">
    <location>
        <begin position="240"/>
        <end position="259"/>
    </location>
</feature>
<evidence type="ECO:0000256" key="1">
    <source>
        <dbReference type="ARBA" id="ARBA00004127"/>
    </source>
</evidence>
<keyword evidence="5 6" id="KW-0472">Membrane</keyword>
<keyword evidence="9" id="KW-1185">Reference proteome</keyword>
<protein>
    <submittedName>
        <fullName evidence="8">DMT family transporter</fullName>
    </submittedName>
</protein>
<feature type="transmembrane region" description="Helical" evidence="6">
    <location>
        <begin position="146"/>
        <end position="167"/>
    </location>
</feature>
<dbReference type="Proteomes" id="UP001623041">
    <property type="component" value="Unassembled WGS sequence"/>
</dbReference>
<comment type="similarity">
    <text evidence="2">Belongs to the EamA transporter family.</text>
</comment>
<evidence type="ECO:0000313" key="8">
    <source>
        <dbReference type="EMBL" id="MFK9092758.1"/>
    </source>
</evidence>
<feature type="transmembrane region" description="Helical" evidence="6">
    <location>
        <begin position="92"/>
        <end position="113"/>
    </location>
</feature>
<name>A0ABW8RGZ3_9BACI</name>
<dbReference type="Pfam" id="PF00892">
    <property type="entry name" value="EamA"/>
    <property type="match status" value="2"/>
</dbReference>
<evidence type="ECO:0000313" key="9">
    <source>
        <dbReference type="Proteomes" id="UP001623041"/>
    </source>
</evidence>
<accession>A0ABW8RGZ3</accession>
<organism evidence="8 9">
    <name type="scientific">Bacillus salipaludis</name>
    <dbReference type="NCBI Taxonomy" id="2547811"/>
    <lineage>
        <taxon>Bacteria</taxon>
        <taxon>Bacillati</taxon>
        <taxon>Bacillota</taxon>
        <taxon>Bacilli</taxon>
        <taxon>Bacillales</taxon>
        <taxon>Bacillaceae</taxon>
        <taxon>Bacillus</taxon>
    </lineage>
</organism>
<evidence type="ECO:0000256" key="5">
    <source>
        <dbReference type="ARBA" id="ARBA00023136"/>
    </source>
</evidence>
<feature type="transmembrane region" description="Helical" evidence="6">
    <location>
        <begin position="210"/>
        <end position="233"/>
    </location>
</feature>
<sequence>MYSLLGILFTFIWATGSIAIKFGLMSAPPITLATLRLLIAGMMLIIYIYGIRYRTYRMPMKSEWIHLIVLGILNTTLYIGGTFLALKQVSAGYFNLAVTANPFVVSLFSCLLLKQTIKKNVWVGMVIAAIGLLTSTYPVFVHNSATSFGLIMLTIGMLSMAFGSVYFKRCNLRLPGIVINTWQILIGSLFLIPFSYFLEKNIDFKFDAYFYGSLLYLSLIISILGMILWFFLLKHNPVKANTWLFLSPVFGYMLAALFLDEKLTLYDLIGTLFIVLGLFVSGNITLFNKNTLNSFNIRPLNHRD</sequence>
<feature type="transmembrane region" description="Helical" evidence="6">
    <location>
        <begin position="265"/>
        <end position="288"/>
    </location>
</feature>
<dbReference type="Gene3D" id="1.10.3730.20">
    <property type="match status" value="1"/>
</dbReference>
<reference evidence="8 9" key="1">
    <citation type="submission" date="2024-11" db="EMBL/GenBank/DDBJ databases">
        <authorList>
            <person name="Lucas J.A."/>
        </authorList>
    </citation>
    <scope>NUCLEOTIDE SEQUENCE [LARGE SCALE GENOMIC DNA]</scope>
    <source>
        <strain evidence="8 9">Z 5.4</strain>
    </source>
</reference>
<dbReference type="InterPro" id="IPR037185">
    <property type="entry name" value="EmrE-like"/>
</dbReference>
<dbReference type="EMBL" id="JBJHQH010000010">
    <property type="protein sequence ID" value="MFK9092758.1"/>
    <property type="molecule type" value="Genomic_DNA"/>
</dbReference>
<gene>
    <name evidence="8" type="ORF">ACJEBI_14875</name>
</gene>
<dbReference type="InterPro" id="IPR050638">
    <property type="entry name" value="AA-Vitamin_Transporters"/>
</dbReference>
<evidence type="ECO:0000256" key="4">
    <source>
        <dbReference type="ARBA" id="ARBA00022989"/>
    </source>
</evidence>
<dbReference type="InterPro" id="IPR000620">
    <property type="entry name" value="EamA_dom"/>
</dbReference>
<comment type="caution">
    <text evidence="8">The sequence shown here is derived from an EMBL/GenBank/DDBJ whole genome shotgun (WGS) entry which is preliminary data.</text>
</comment>